<organism evidence="1 2">
    <name type="scientific">Neophaeococcomyces mojaviensis</name>
    <dbReference type="NCBI Taxonomy" id="3383035"/>
    <lineage>
        <taxon>Eukaryota</taxon>
        <taxon>Fungi</taxon>
        <taxon>Dikarya</taxon>
        <taxon>Ascomycota</taxon>
        <taxon>Pezizomycotina</taxon>
        <taxon>Eurotiomycetes</taxon>
        <taxon>Chaetothyriomycetidae</taxon>
        <taxon>Chaetothyriales</taxon>
        <taxon>Chaetothyriales incertae sedis</taxon>
        <taxon>Neophaeococcomyces</taxon>
    </lineage>
</organism>
<accession>A0ACC3ADM7</accession>
<reference evidence="1" key="1">
    <citation type="submission" date="2022-10" db="EMBL/GenBank/DDBJ databases">
        <title>Culturing micro-colonial fungi from biological soil crusts in the Mojave desert and describing Neophaeococcomyces mojavensis, and introducing the new genera and species Taxawa tesnikishii.</title>
        <authorList>
            <person name="Kurbessoian T."/>
            <person name="Stajich J.E."/>
        </authorList>
    </citation>
    <scope>NUCLEOTIDE SEQUENCE</scope>
    <source>
        <strain evidence="1">JES_112</strain>
    </source>
</reference>
<name>A0ACC3ADM7_9EURO</name>
<sequence length="247" mass="27722">MANVTHIVLFRYRDNISWTKLESHFRDFAALKHTCLKDGKPYMLSMRMGKNTSWENFGRGMTHCFVLEFASEADRDYYLIKDKVHHAFSELAGPLIEDSVVVDLKDGALFDEIITPTTSTSGLTLYETNEKLMDGSCHCKNVKWEVNLDDYKHIICHCRTCQLLGGGPYSCNAVVDKDSLRVKEGKLSVYSYTGASGHVYHHQMSNPDKIIVRTLLLDGGEKMGLGGEIFAEGKLGWVSSLRDALAS</sequence>
<proteinExistence type="predicted"/>
<dbReference type="Proteomes" id="UP001172386">
    <property type="component" value="Unassembled WGS sequence"/>
</dbReference>
<keyword evidence="2" id="KW-1185">Reference proteome</keyword>
<dbReference type="EMBL" id="JAPDRQ010000035">
    <property type="protein sequence ID" value="KAJ9659938.1"/>
    <property type="molecule type" value="Genomic_DNA"/>
</dbReference>
<protein>
    <submittedName>
        <fullName evidence="1">Uncharacterized protein</fullName>
    </submittedName>
</protein>
<comment type="caution">
    <text evidence="1">The sequence shown here is derived from an EMBL/GenBank/DDBJ whole genome shotgun (WGS) entry which is preliminary data.</text>
</comment>
<evidence type="ECO:0000313" key="1">
    <source>
        <dbReference type="EMBL" id="KAJ9659938.1"/>
    </source>
</evidence>
<evidence type="ECO:0000313" key="2">
    <source>
        <dbReference type="Proteomes" id="UP001172386"/>
    </source>
</evidence>
<gene>
    <name evidence="1" type="ORF">H2198_002828</name>
</gene>